<dbReference type="Proteomes" id="UP001430306">
    <property type="component" value="Unassembled WGS sequence"/>
</dbReference>
<dbReference type="EMBL" id="JAJKFW010000023">
    <property type="protein sequence ID" value="MCC9643277.1"/>
    <property type="molecule type" value="Genomic_DNA"/>
</dbReference>
<dbReference type="PROSITE" id="PS00149">
    <property type="entry name" value="SULFATASE_2"/>
    <property type="match status" value="1"/>
</dbReference>
<dbReference type="PROSITE" id="PS00523">
    <property type="entry name" value="SULFATASE_1"/>
    <property type="match status" value="1"/>
</dbReference>
<dbReference type="InterPro" id="IPR017850">
    <property type="entry name" value="Alkaline_phosphatase_core_sf"/>
</dbReference>
<keyword evidence="3" id="KW-0378">Hydrolase</keyword>
<evidence type="ECO:0000259" key="5">
    <source>
        <dbReference type="Pfam" id="PF00884"/>
    </source>
</evidence>
<dbReference type="RefSeq" id="WP_230274221.1">
    <property type="nucleotide sequence ID" value="NZ_JAJKFW010000023.1"/>
</dbReference>
<gene>
    <name evidence="6" type="ORF">LOC71_13410</name>
</gene>
<comment type="similarity">
    <text evidence="1">Belongs to the sulfatase family.</text>
</comment>
<dbReference type="InterPro" id="IPR024607">
    <property type="entry name" value="Sulfatase_CS"/>
</dbReference>
<protein>
    <submittedName>
        <fullName evidence="6">Sulfatase-like hydrolase/transferase</fullName>
    </submittedName>
</protein>
<keyword evidence="2" id="KW-0479">Metal-binding</keyword>
<evidence type="ECO:0000313" key="6">
    <source>
        <dbReference type="EMBL" id="MCC9643277.1"/>
    </source>
</evidence>
<keyword evidence="4" id="KW-0106">Calcium</keyword>
<accession>A0ABS8NIA1</accession>
<reference evidence="6" key="1">
    <citation type="submission" date="2021-11" db="EMBL/GenBank/DDBJ databases">
        <title>Genome sequence.</title>
        <authorList>
            <person name="Sun Q."/>
        </authorList>
    </citation>
    <scope>NUCLEOTIDE SEQUENCE</scope>
    <source>
        <strain evidence="6">JC740</strain>
    </source>
</reference>
<dbReference type="PANTHER" id="PTHR42693:SF53">
    <property type="entry name" value="ENDO-4-O-SULFATASE"/>
    <property type="match status" value="1"/>
</dbReference>
<dbReference type="Gene3D" id="3.30.1120.10">
    <property type="match status" value="1"/>
</dbReference>
<dbReference type="InterPro" id="IPR050738">
    <property type="entry name" value="Sulfatase"/>
</dbReference>
<name>A0ABS8NIA1_9BACT</name>
<dbReference type="Gene3D" id="3.40.720.10">
    <property type="entry name" value="Alkaline Phosphatase, subunit A"/>
    <property type="match status" value="1"/>
</dbReference>
<evidence type="ECO:0000256" key="4">
    <source>
        <dbReference type="ARBA" id="ARBA00022837"/>
    </source>
</evidence>
<proteinExistence type="inferred from homology"/>
<dbReference type="SUPFAM" id="SSF53649">
    <property type="entry name" value="Alkaline phosphatase-like"/>
    <property type="match status" value="1"/>
</dbReference>
<evidence type="ECO:0000256" key="2">
    <source>
        <dbReference type="ARBA" id="ARBA00022723"/>
    </source>
</evidence>
<dbReference type="InterPro" id="IPR000917">
    <property type="entry name" value="Sulfatase_N"/>
</dbReference>
<evidence type="ECO:0000313" key="7">
    <source>
        <dbReference type="Proteomes" id="UP001430306"/>
    </source>
</evidence>
<dbReference type="PANTHER" id="PTHR42693">
    <property type="entry name" value="ARYLSULFATASE FAMILY MEMBER"/>
    <property type="match status" value="1"/>
</dbReference>
<comment type="caution">
    <text evidence="6">The sequence shown here is derived from an EMBL/GenBank/DDBJ whole genome shotgun (WGS) entry which is preliminary data.</text>
</comment>
<evidence type="ECO:0000256" key="3">
    <source>
        <dbReference type="ARBA" id="ARBA00022801"/>
    </source>
</evidence>
<keyword evidence="7" id="KW-1185">Reference proteome</keyword>
<organism evidence="6 7">
    <name type="scientific">Rhodopirellula halodulae</name>
    <dbReference type="NCBI Taxonomy" id="2894198"/>
    <lineage>
        <taxon>Bacteria</taxon>
        <taxon>Pseudomonadati</taxon>
        <taxon>Planctomycetota</taxon>
        <taxon>Planctomycetia</taxon>
        <taxon>Pirellulales</taxon>
        <taxon>Pirellulaceae</taxon>
        <taxon>Rhodopirellula</taxon>
    </lineage>
</organism>
<dbReference type="Pfam" id="PF00884">
    <property type="entry name" value="Sulfatase"/>
    <property type="match status" value="1"/>
</dbReference>
<sequence length="522" mass="58490">MYHDPCDPVPPALPTGNSLAHLNPDRPNMPPTIVAIPRPVLCFLIAAWCCTNPNLFAAQRPNLIVIMADDMGYGDMGCMGSEHLQTPHLDQLAQSGVLCTQAYVASSVCSPSRAGFLTGRDPRRFGYEGNLNASAASYATRPELLGLPQSEHTLADHLKAVGYRTALIGKWHLGMSEIHHPNQRGFDHFCGMLTGSHHYFPQTMKHSIERNGQRVTDFSSDYLTDFFTDEGLRFIRQTSDDNPDQPWFVFFSYNAPHTPMHATKEDLERFSEIGDPKRRTYAAMMFALDRGVGRIRKALEESGQWDNTLLVFLSDNGGATNNGSWNGPLRGVKGSLREGGVRVPMIWHWSHKLPSGKVHEGAVSSLDILPTFLAVADVKPLPLSDPMSHEDQRNRKRMVKLAGEYDGLNLLPELIGENQPSPRRLYWRLQGQAAILDGPDKLTRPSHRPAEWFNVAEDASESRDLSGTNRERFRELFRELGRWESNLPTVPLWGSSPFWSGESAKHYDGWEPRPEPFATQAK</sequence>
<feature type="domain" description="Sulfatase N-terminal" evidence="5">
    <location>
        <begin position="61"/>
        <end position="378"/>
    </location>
</feature>
<evidence type="ECO:0000256" key="1">
    <source>
        <dbReference type="ARBA" id="ARBA00008779"/>
    </source>
</evidence>